<comment type="similarity">
    <text evidence="2">Belongs to the ATPase delta chain family.</text>
</comment>
<name>A0AAV4ZWH0_9AGAM</name>
<dbReference type="PRINTS" id="PR00125">
    <property type="entry name" value="ATPASEDELTA"/>
</dbReference>
<dbReference type="HAMAP" id="MF_01416">
    <property type="entry name" value="ATP_synth_delta_bact"/>
    <property type="match status" value="1"/>
</dbReference>
<evidence type="ECO:0000256" key="3">
    <source>
        <dbReference type="ARBA" id="ARBA00014723"/>
    </source>
</evidence>
<keyword evidence="8" id="KW-0066">ATP synthesis</keyword>
<dbReference type="Pfam" id="PF00213">
    <property type="entry name" value="OSCP"/>
    <property type="match status" value="1"/>
</dbReference>
<dbReference type="GO" id="GO:0016020">
    <property type="term" value="C:membrane"/>
    <property type="evidence" value="ECO:0007669"/>
    <property type="project" value="UniProtKB-SubCell"/>
</dbReference>
<dbReference type="NCBIfam" id="TIGR01145">
    <property type="entry name" value="ATP_synt_delta"/>
    <property type="match status" value="1"/>
</dbReference>
<evidence type="ECO:0000256" key="6">
    <source>
        <dbReference type="ARBA" id="ARBA00023065"/>
    </source>
</evidence>
<dbReference type="PANTHER" id="PTHR11910">
    <property type="entry name" value="ATP SYNTHASE DELTA CHAIN"/>
    <property type="match status" value="1"/>
</dbReference>
<keyword evidence="4" id="KW-0813">Transport</keyword>
<proteinExistence type="inferred from homology"/>
<gene>
    <name evidence="9" type="ORF">Clacol_000311</name>
</gene>
<comment type="caution">
    <text evidence="9">The sequence shown here is derived from an EMBL/GenBank/DDBJ whole genome shotgun (WGS) entry which is preliminary data.</text>
</comment>
<organism evidence="9 10">
    <name type="scientific">Clathrus columnatus</name>
    <dbReference type="NCBI Taxonomy" id="1419009"/>
    <lineage>
        <taxon>Eukaryota</taxon>
        <taxon>Fungi</taxon>
        <taxon>Dikarya</taxon>
        <taxon>Basidiomycota</taxon>
        <taxon>Agaricomycotina</taxon>
        <taxon>Agaricomycetes</taxon>
        <taxon>Phallomycetidae</taxon>
        <taxon>Phallales</taxon>
        <taxon>Clathraceae</taxon>
        <taxon>Clathrus</taxon>
    </lineage>
</organism>
<evidence type="ECO:0000256" key="4">
    <source>
        <dbReference type="ARBA" id="ARBA00022448"/>
    </source>
</evidence>
<evidence type="ECO:0000313" key="10">
    <source>
        <dbReference type="Proteomes" id="UP001050691"/>
    </source>
</evidence>
<keyword evidence="7" id="KW-0472">Membrane</keyword>
<evidence type="ECO:0000256" key="7">
    <source>
        <dbReference type="ARBA" id="ARBA00023136"/>
    </source>
</evidence>
<keyword evidence="6" id="KW-0406">Ion transport</keyword>
<dbReference type="Proteomes" id="UP001050691">
    <property type="component" value="Unassembled WGS sequence"/>
</dbReference>
<reference evidence="9" key="1">
    <citation type="submission" date="2021-10" db="EMBL/GenBank/DDBJ databases">
        <title>De novo Genome Assembly of Clathrus columnatus (Basidiomycota, Fungi) Using Illumina and Nanopore Sequence Data.</title>
        <authorList>
            <person name="Ogiso-Tanaka E."/>
            <person name="Itagaki H."/>
            <person name="Hosoya T."/>
            <person name="Hosaka K."/>
        </authorList>
    </citation>
    <scope>NUCLEOTIDE SEQUENCE</scope>
    <source>
        <strain evidence="9">MO-923</strain>
    </source>
</reference>
<dbReference type="EMBL" id="BPWL01000001">
    <property type="protein sequence ID" value="GJJ06122.1"/>
    <property type="molecule type" value="Genomic_DNA"/>
</dbReference>
<keyword evidence="5" id="KW-0375">Hydrogen ion transport</keyword>
<accession>A0AAV4ZWH0</accession>
<evidence type="ECO:0000313" key="9">
    <source>
        <dbReference type="EMBL" id="GJJ06122.1"/>
    </source>
</evidence>
<evidence type="ECO:0000256" key="1">
    <source>
        <dbReference type="ARBA" id="ARBA00004370"/>
    </source>
</evidence>
<dbReference type="GO" id="GO:0046933">
    <property type="term" value="F:proton-transporting ATP synthase activity, rotational mechanism"/>
    <property type="evidence" value="ECO:0007669"/>
    <property type="project" value="InterPro"/>
</dbReference>
<dbReference type="InterPro" id="IPR000711">
    <property type="entry name" value="ATPase_OSCP/dsu"/>
</dbReference>
<dbReference type="InterPro" id="IPR026015">
    <property type="entry name" value="ATP_synth_OSCP/delta_N_sf"/>
</dbReference>
<protein>
    <recommendedName>
        <fullName evidence="3">ATP synthase subunit 5, mitochondrial</fullName>
    </recommendedName>
</protein>
<sequence length="213" mass="22784">MLVNAARTATTKSSSIFCRRAASSVALKYSNALYSAALSKSPQTLTKVQSELAVISNGIKTQKDLAAFISNPTLSIKDRAEGLKAVFAVAEGSGKKEPLTEITKNFFAVLSENGRLTETQGAIDGFNELVSKYKGEVEVVVTSATPLDRPTLTRLESTLKQSQIGQKAKTLKVTNKVNPSILGGLIVDFGEKTIDLSVSSRVNKFNTLLQEGV</sequence>
<evidence type="ECO:0000256" key="8">
    <source>
        <dbReference type="ARBA" id="ARBA00023310"/>
    </source>
</evidence>
<evidence type="ECO:0000256" key="2">
    <source>
        <dbReference type="ARBA" id="ARBA00007046"/>
    </source>
</evidence>
<dbReference type="SUPFAM" id="SSF47928">
    <property type="entry name" value="N-terminal domain of the delta subunit of the F1F0-ATP synthase"/>
    <property type="match status" value="1"/>
</dbReference>
<keyword evidence="10" id="KW-1185">Reference proteome</keyword>
<comment type="subcellular location">
    <subcellularLocation>
        <location evidence="1">Membrane</location>
    </subcellularLocation>
</comment>
<evidence type="ECO:0000256" key="5">
    <source>
        <dbReference type="ARBA" id="ARBA00022781"/>
    </source>
</evidence>
<dbReference type="AlphaFoldDB" id="A0AAV4ZWH0"/>
<dbReference type="Gene3D" id="1.10.520.20">
    <property type="entry name" value="N-terminal domain of the delta subunit of the F1F0-ATP synthase"/>
    <property type="match status" value="1"/>
</dbReference>